<keyword evidence="1" id="KW-0863">Zinc-finger</keyword>
<organism evidence="4 5">
    <name type="scientific">Tulasnella calospora MUT 4182</name>
    <dbReference type="NCBI Taxonomy" id="1051891"/>
    <lineage>
        <taxon>Eukaryota</taxon>
        <taxon>Fungi</taxon>
        <taxon>Dikarya</taxon>
        <taxon>Basidiomycota</taxon>
        <taxon>Agaricomycotina</taxon>
        <taxon>Agaricomycetes</taxon>
        <taxon>Cantharellales</taxon>
        <taxon>Tulasnellaceae</taxon>
        <taxon>Tulasnella</taxon>
    </lineage>
</organism>
<dbReference type="InterPro" id="IPR013087">
    <property type="entry name" value="Znf_C2H2_type"/>
</dbReference>
<reference evidence="5" key="2">
    <citation type="submission" date="2015-01" db="EMBL/GenBank/DDBJ databases">
        <title>Evolutionary Origins and Diversification of the Mycorrhizal Mutualists.</title>
        <authorList>
            <consortium name="DOE Joint Genome Institute"/>
            <consortium name="Mycorrhizal Genomics Consortium"/>
            <person name="Kohler A."/>
            <person name="Kuo A."/>
            <person name="Nagy L.G."/>
            <person name="Floudas D."/>
            <person name="Copeland A."/>
            <person name="Barry K.W."/>
            <person name="Cichocki N."/>
            <person name="Veneault-Fourrey C."/>
            <person name="LaButti K."/>
            <person name="Lindquist E.A."/>
            <person name="Lipzen A."/>
            <person name="Lundell T."/>
            <person name="Morin E."/>
            <person name="Murat C."/>
            <person name="Riley R."/>
            <person name="Ohm R."/>
            <person name="Sun H."/>
            <person name="Tunlid A."/>
            <person name="Henrissat B."/>
            <person name="Grigoriev I.V."/>
            <person name="Hibbett D.S."/>
            <person name="Martin F."/>
        </authorList>
    </citation>
    <scope>NUCLEOTIDE SEQUENCE [LARGE SCALE GENOMIC DNA]</scope>
    <source>
        <strain evidence="5">MUT 4182</strain>
    </source>
</reference>
<feature type="compositionally biased region" description="Low complexity" evidence="2">
    <location>
        <begin position="92"/>
        <end position="112"/>
    </location>
</feature>
<dbReference type="EMBL" id="KN823060">
    <property type="protein sequence ID" value="KIO24507.1"/>
    <property type="molecule type" value="Genomic_DNA"/>
</dbReference>
<feature type="domain" description="C2H2-type" evidence="3">
    <location>
        <begin position="2"/>
        <end position="30"/>
    </location>
</feature>
<protein>
    <recommendedName>
        <fullName evidence="3">C2H2-type domain-containing protein</fullName>
    </recommendedName>
</protein>
<gene>
    <name evidence="4" type="ORF">M407DRAFT_100049</name>
</gene>
<feature type="region of interest" description="Disordered" evidence="2">
    <location>
        <begin position="62"/>
        <end position="124"/>
    </location>
</feature>
<dbReference type="PROSITE" id="PS50157">
    <property type="entry name" value="ZINC_FINGER_C2H2_2"/>
    <property type="match status" value="1"/>
</dbReference>
<proteinExistence type="predicted"/>
<keyword evidence="1" id="KW-0862">Zinc</keyword>
<dbReference type="GO" id="GO:0008270">
    <property type="term" value="F:zinc ion binding"/>
    <property type="evidence" value="ECO:0007669"/>
    <property type="project" value="UniProtKB-KW"/>
</dbReference>
<keyword evidence="1" id="KW-0479">Metal-binding</keyword>
<keyword evidence="5" id="KW-1185">Reference proteome</keyword>
<evidence type="ECO:0000313" key="4">
    <source>
        <dbReference type="EMBL" id="KIO24507.1"/>
    </source>
</evidence>
<name>A0A0C3LSZ9_9AGAM</name>
<evidence type="ECO:0000256" key="2">
    <source>
        <dbReference type="SAM" id="MobiDB-lite"/>
    </source>
</evidence>
<evidence type="ECO:0000256" key="1">
    <source>
        <dbReference type="PROSITE-ProRule" id="PRU00042"/>
    </source>
</evidence>
<dbReference type="HOGENOM" id="CLU_140540_0_0_1"/>
<dbReference type="Gene3D" id="3.30.160.60">
    <property type="entry name" value="Classic Zinc Finger"/>
    <property type="match status" value="1"/>
</dbReference>
<sequence length="160" mass="17803">MLSCVQCGKALASPTGLRRHINTQHEQSDYHECECGKRFLDPAGRSRCRTGHSRSFGCPVRGCGYRSKRKDSAKQHMRRRHPDQAEQEVVTLPPRLGSSSGSSSDDGFGLDPSPSPDPSPVTPSILQLQLYINGLWPSQPNFYYPETSSQAWPAYENPNQ</sequence>
<dbReference type="OrthoDB" id="3314246at2759"/>
<dbReference type="AlphaFoldDB" id="A0A0C3LSZ9"/>
<dbReference type="Proteomes" id="UP000054248">
    <property type="component" value="Unassembled WGS sequence"/>
</dbReference>
<dbReference type="SMART" id="SM00355">
    <property type="entry name" value="ZnF_C2H2"/>
    <property type="match status" value="2"/>
</dbReference>
<evidence type="ECO:0000313" key="5">
    <source>
        <dbReference type="Proteomes" id="UP000054248"/>
    </source>
</evidence>
<dbReference type="PROSITE" id="PS00028">
    <property type="entry name" value="ZINC_FINGER_C2H2_1"/>
    <property type="match status" value="1"/>
</dbReference>
<feature type="compositionally biased region" description="Basic residues" evidence="2">
    <location>
        <begin position="66"/>
        <end position="81"/>
    </location>
</feature>
<accession>A0A0C3LSZ9</accession>
<reference evidence="4 5" key="1">
    <citation type="submission" date="2014-04" db="EMBL/GenBank/DDBJ databases">
        <authorList>
            <consortium name="DOE Joint Genome Institute"/>
            <person name="Kuo A."/>
            <person name="Girlanda M."/>
            <person name="Perotto S."/>
            <person name="Kohler A."/>
            <person name="Nagy L.G."/>
            <person name="Floudas D."/>
            <person name="Copeland A."/>
            <person name="Barry K.W."/>
            <person name="Cichocki N."/>
            <person name="Veneault-Fourrey C."/>
            <person name="LaButti K."/>
            <person name="Lindquist E.A."/>
            <person name="Lipzen A."/>
            <person name="Lundell T."/>
            <person name="Morin E."/>
            <person name="Murat C."/>
            <person name="Sun H."/>
            <person name="Tunlid A."/>
            <person name="Henrissat B."/>
            <person name="Grigoriev I.V."/>
            <person name="Hibbett D.S."/>
            <person name="Martin F."/>
            <person name="Nordberg H.P."/>
            <person name="Cantor M.N."/>
            <person name="Hua S.X."/>
        </authorList>
    </citation>
    <scope>NUCLEOTIDE SEQUENCE [LARGE SCALE GENOMIC DNA]</scope>
    <source>
        <strain evidence="4 5">MUT 4182</strain>
    </source>
</reference>
<evidence type="ECO:0000259" key="3">
    <source>
        <dbReference type="PROSITE" id="PS50157"/>
    </source>
</evidence>
<dbReference type="Pfam" id="PF00096">
    <property type="entry name" value="zf-C2H2"/>
    <property type="match status" value="1"/>
</dbReference>